<dbReference type="VEuPathDB" id="MicrosporidiaDB:CWI38_0065p0070"/>
<evidence type="ECO:0000313" key="4">
    <source>
        <dbReference type="Proteomes" id="UP000292282"/>
    </source>
</evidence>
<protein>
    <submittedName>
        <fullName evidence="3">Uncharacterized protein</fullName>
    </submittedName>
</protein>
<dbReference type="Proteomes" id="UP000292362">
    <property type="component" value="Unassembled WGS sequence"/>
</dbReference>
<dbReference type="EMBL" id="PITK01000065">
    <property type="protein sequence ID" value="TBU20475.1"/>
    <property type="molecule type" value="Genomic_DNA"/>
</dbReference>
<dbReference type="GO" id="GO:0005685">
    <property type="term" value="C:U1 snRNP"/>
    <property type="evidence" value="ECO:0007669"/>
    <property type="project" value="InterPro"/>
</dbReference>
<dbReference type="AlphaFoldDB" id="A0A4Q9M1F8"/>
<sequence>MNSKKCEEYIVADCTKTIFYIEGFTIPCNLFHCIESKRNYQKNKSNKIFPYESSVYQNICKIITDIDRKISMNKKLLRNLNAGTKYKKYENAINECEKIFICEHEKENNYKELHNLLSIHGTLILEMEELKDEPAINLFVCDVCSAICVKREICKHGFHDSYKMLRIKQKELENRLTK</sequence>
<keyword evidence="4" id="KW-1185">Reference proteome</keyword>
<organism evidence="3 4">
    <name type="scientific">Hamiltosporidium tvaerminnensis</name>
    <dbReference type="NCBI Taxonomy" id="1176355"/>
    <lineage>
        <taxon>Eukaryota</taxon>
        <taxon>Fungi</taxon>
        <taxon>Fungi incertae sedis</taxon>
        <taxon>Microsporidia</taxon>
        <taxon>Dubosqiidae</taxon>
        <taxon>Hamiltosporidium</taxon>
    </lineage>
</organism>
<evidence type="ECO:0000313" key="3">
    <source>
        <dbReference type="EMBL" id="TBU20475.1"/>
    </source>
</evidence>
<comment type="caution">
    <text evidence="3">The sequence shown here is derived from an EMBL/GenBank/DDBJ whole genome shotgun (WGS) entry which is preliminary data.</text>
</comment>
<name>A0A4Q9M1F8_9MICR</name>
<reference evidence="4 5" key="1">
    <citation type="submission" date="2017-12" db="EMBL/GenBank/DDBJ databases">
        <authorList>
            <person name="Pombert J.-F."/>
            <person name="Haag K.L."/>
            <person name="Ebert D."/>
        </authorList>
    </citation>
    <scope>NUCLEOTIDE SEQUENCE [LARGE SCALE GENOMIC DNA]</scope>
    <source>
        <strain evidence="2">FI-OER-3-3</strain>
        <strain evidence="3">IL-G-3</strain>
    </source>
</reference>
<gene>
    <name evidence="2" type="ORF">CWI37_0607p0030</name>
    <name evidence="3" type="ORF">CWI38_0065p0070</name>
</gene>
<evidence type="ECO:0000313" key="5">
    <source>
        <dbReference type="Proteomes" id="UP000292362"/>
    </source>
</evidence>
<accession>A0A4Q9M1F8</accession>
<dbReference type="GO" id="GO:0003729">
    <property type="term" value="F:mRNA binding"/>
    <property type="evidence" value="ECO:0007669"/>
    <property type="project" value="InterPro"/>
</dbReference>
<dbReference type="OrthoDB" id="10603278at2759"/>
<dbReference type="GO" id="GO:0006376">
    <property type="term" value="P:mRNA splice site recognition"/>
    <property type="evidence" value="ECO:0007669"/>
    <property type="project" value="InterPro"/>
</dbReference>
<dbReference type="VEuPathDB" id="MicrosporidiaDB:CWI37_0607p0030"/>
<proteinExistence type="inferred from homology"/>
<comment type="similarity">
    <text evidence="1">Belongs to the Luc7 family.</text>
</comment>
<dbReference type="Proteomes" id="UP000292282">
    <property type="component" value="Unassembled WGS sequence"/>
</dbReference>
<dbReference type="InterPro" id="IPR004882">
    <property type="entry name" value="Luc7-rel"/>
</dbReference>
<evidence type="ECO:0000256" key="1">
    <source>
        <dbReference type="ARBA" id="ARBA00005655"/>
    </source>
</evidence>
<dbReference type="Pfam" id="PF03194">
    <property type="entry name" value="LUC7"/>
    <property type="match status" value="1"/>
</dbReference>
<evidence type="ECO:0000313" key="2">
    <source>
        <dbReference type="EMBL" id="TBU01884.1"/>
    </source>
</evidence>
<dbReference type="EMBL" id="PITJ01000607">
    <property type="protein sequence ID" value="TBU01884.1"/>
    <property type="molecule type" value="Genomic_DNA"/>
</dbReference>